<dbReference type="Gramene" id="rna-AYBTSS11_LOCUS29680">
    <property type="protein sequence ID" value="CAJ1977514.1"/>
    <property type="gene ID" value="gene-AYBTSS11_LOCUS29680"/>
</dbReference>
<dbReference type="AlphaFoldDB" id="A0AA86W2Z8"/>
<evidence type="ECO:0000313" key="2">
    <source>
        <dbReference type="Proteomes" id="UP001189624"/>
    </source>
</evidence>
<dbReference type="EMBL" id="OY731407">
    <property type="protein sequence ID" value="CAJ1977514.1"/>
    <property type="molecule type" value="Genomic_DNA"/>
</dbReference>
<name>A0AA86W2Z8_9FABA</name>
<evidence type="ECO:0000313" key="1">
    <source>
        <dbReference type="EMBL" id="CAJ1977514.1"/>
    </source>
</evidence>
<gene>
    <name evidence="1" type="ORF">AYBTSS11_LOCUS29680</name>
</gene>
<sequence>MKKLIKKYSWLYAITWAKCHQEFTPFDRKNDGPVAPANNIPASVFSTKAGVAEPLCSMLTGGDKEDKDSDPTTE</sequence>
<protein>
    <submittedName>
        <fullName evidence="1">Uncharacterized protein</fullName>
    </submittedName>
</protein>
<accession>A0AA86W2Z8</accession>
<keyword evidence="2" id="KW-1185">Reference proteome</keyword>
<organism evidence="1 2">
    <name type="scientific">Sphenostylis stenocarpa</name>
    <dbReference type="NCBI Taxonomy" id="92480"/>
    <lineage>
        <taxon>Eukaryota</taxon>
        <taxon>Viridiplantae</taxon>
        <taxon>Streptophyta</taxon>
        <taxon>Embryophyta</taxon>
        <taxon>Tracheophyta</taxon>
        <taxon>Spermatophyta</taxon>
        <taxon>Magnoliopsida</taxon>
        <taxon>eudicotyledons</taxon>
        <taxon>Gunneridae</taxon>
        <taxon>Pentapetalae</taxon>
        <taxon>rosids</taxon>
        <taxon>fabids</taxon>
        <taxon>Fabales</taxon>
        <taxon>Fabaceae</taxon>
        <taxon>Papilionoideae</taxon>
        <taxon>50 kb inversion clade</taxon>
        <taxon>NPAAA clade</taxon>
        <taxon>indigoferoid/millettioid clade</taxon>
        <taxon>Phaseoleae</taxon>
        <taxon>Sphenostylis</taxon>
    </lineage>
</organism>
<reference evidence="1" key="1">
    <citation type="submission" date="2023-10" db="EMBL/GenBank/DDBJ databases">
        <authorList>
            <person name="Domelevo Entfellner J.-B."/>
        </authorList>
    </citation>
    <scope>NUCLEOTIDE SEQUENCE</scope>
</reference>
<dbReference type="Proteomes" id="UP001189624">
    <property type="component" value="Chromosome 10"/>
</dbReference>
<proteinExistence type="predicted"/>